<organism evidence="3 4">
    <name type="scientific">Ilex paraguariensis</name>
    <name type="common">yerba mate</name>
    <dbReference type="NCBI Taxonomy" id="185542"/>
    <lineage>
        <taxon>Eukaryota</taxon>
        <taxon>Viridiplantae</taxon>
        <taxon>Streptophyta</taxon>
        <taxon>Embryophyta</taxon>
        <taxon>Tracheophyta</taxon>
        <taxon>Spermatophyta</taxon>
        <taxon>Magnoliopsida</taxon>
        <taxon>eudicotyledons</taxon>
        <taxon>Gunneridae</taxon>
        <taxon>Pentapetalae</taxon>
        <taxon>asterids</taxon>
        <taxon>campanulids</taxon>
        <taxon>Aquifoliales</taxon>
        <taxon>Aquifoliaceae</taxon>
        <taxon>Ilex</taxon>
    </lineage>
</organism>
<dbReference type="AlphaFoldDB" id="A0ABC8T4F9"/>
<proteinExistence type="predicted"/>
<evidence type="ECO:0000313" key="3">
    <source>
        <dbReference type="EMBL" id="CAK9164300.1"/>
    </source>
</evidence>
<evidence type="ECO:0000313" key="2">
    <source>
        <dbReference type="EMBL" id="CAK9163125.1"/>
    </source>
</evidence>
<protein>
    <submittedName>
        <fullName evidence="3">Uncharacterized protein</fullName>
    </submittedName>
</protein>
<keyword evidence="1" id="KW-0732">Signal</keyword>
<dbReference type="Proteomes" id="UP001642360">
    <property type="component" value="Unassembled WGS sequence"/>
</dbReference>
<gene>
    <name evidence="2" type="ORF">ILEXP_LOCUS32090</name>
    <name evidence="3" type="ORF">ILEXP_LOCUS33407</name>
</gene>
<dbReference type="EMBL" id="CAUOFW020004170">
    <property type="protein sequence ID" value="CAK9164300.1"/>
    <property type="molecule type" value="Genomic_DNA"/>
</dbReference>
<feature type="chain" id="PRO_5044720982" evidence="1">
    <location>
        <begin position="19"/>
        <end position="113"/>
    </location>
</feature>
<evidence type="ECO:0000256" key="1">
    <source>
        <dbReference type="SAM" id="SignalP"/>
    </source>
</evidence>
<reference evidence="3 4" key="1">
    <citation type="submission" date="2024-02" db="EMBL/GenBank/DDBJ databases">
        <authorList>
            <person name="Vignale AGUSTIN F."/>
            <person name="Sosa J E."/>
            <person name="Modenutti C."/>
        </authorList>
    </citation>
    <scope>NUCLEOTIDE SEQUENCE [LARGE SCALE GENOMIC DNA]</scope>
</reference>
<feature type="signal peptide" evidence="1">
    <location>
        <begin position="1"/>
        <end position="18"/>
    </location>
</feature>
<keyword evidence="4" id="KW-1185">Reference proteome</keyword>
<sequence length="113" mass="11601">MAGMVAVMMALMEALTAAKMAGMVMVCHETAGMVVASKELVGFPVVVVATRGVAAMANAMNPSFGLVYHHQSPKPDGSSIFSHIGDPNPILATERLDHTAAAAPKLHGGFGVV</sequence>
<name>A0ABC8T4F9_9AQUA</name>
<dbReference type="EMBL" id="CAUOFW020003959">
    <property type="protein sequence ID" value="CAK9163125.1"/>
    <property type="molecule type" value="Genomic_DNA"/>
</dbReference>
<accession>A0ABC8T4F9</accession>
<evidence type="ECO:0000313" key="4">
    <source>
        <dbReference type="Proteomes" id="UP001642360"/>
    </source>
</evidence>
<comment type="caution">
    <text evidence="3">The sequence shown here is derived from an EMBL/GenBank/DDBJ whole genome shotgun (WGS) entry which is preliminary data.</text>
</comment>